<organism evidence="1 2">
    <name type="scientific">Nonomuraea polychroma</name>
    <dbReference type="NCBI Taxonomy" id="46176"/>
    <lineage>
        <taxon>Bacteria</taxon>
        <taxon>Bacillati</taxon>
        <taxon>Actinomycetota</taxon>
        <taxon>Actinomycetes</taxon>
        <taxon>Streptosporangiales</taxon>
        <taxon>Streptosporangiaceae</taxon>
        <taxon>Nonomuraea</taxon>
    </lineage>
</organism>
<name>A0A438M7Q8_9ACTN</name>
<proteinExistence type="predicted"/>
<reference evidence="1 2" key="1">
    <citation type="submission" date="2019-01" db="EMBL/GenBank/DDBJ databases">
        <title>Sequencing the genomes of 1000 actinobacteria strains.</title>
        <authorList>
            <person name="Klenk H.-P."/>
        </authorList>
    </citation>
    <scope>NUCLEOTIDE SEQUENCE [LARGE SCALE GENOMIC DNA]</scope>
    <source>
        <strain evidence="1 2">DSM 43925</strain>
    </source>
</reference>
<evidence type="ECO:0000313" key="2">
    <source>
        <dbReference type="Proteomes" id="UP000284824"/>
    </source>
</evidence>
<dbReference type="Proteomes" id="UP000284824">
    <property type="component" value="Unassembled WGS sequence"/>
</dbReference>
<comment type="caution">
    <text evidence="1">The sequence shown here is derived from an EMBL/GenBank/DDBJ whole genome shotgun (WGS) entry which is preliminary data.</text>
</comment>
<accession>A0A438M7Q8</accession>
<dbReference type="AlphaFoldDB" id="A0A438M7Q8"/>
<gene>
    <name evidence="1" type="ORF">EDD27_4294</name>
</gene>
<keyword evidence="2" id="KW-1185">Reference proteome</keyword>
<evidence type="ECO:0000313" key="1">
    <source>
        <dbReference type="EMBL" id="RVX41728.1"/>
    </source>
</evidence>
<dbReference type="RefSeq" id="WP_164903715.1">
    <property type="nucleotide sequence ID" value="NZ_SAUN01000001.1"/>
</dbReference>
<dbReference type="EMBL" id="SAUN01000001">
    <property type="protein sequence ID" value="RVX41728.1"/>
    <property type="molecule type" value="Genomic_DNA"/>
</dbReference>
<sequence>MGEVALCRLPSAPDGFGERAQALLAAAGRTPEEIGRVIDEAARLIEEVRAACGS</sequence>
<protein>
    <submittedName>
        <fullName evidence="1">Uncharacterized protein</fullName>
    </submittedName>
</protein>